<reference evidence="5 6" key="1">
    <citation type="submission" date="2016-02" db="EMBL/GenBank/DDBJ databases">
        <title>Complete genome sequence of Halocynthiibacter arcticus PAMC 20958t from arctic marine sediment.</title>
        <authorList>
            <person name="Lee Y.M."/>
            <person name="Baek K."/>
            <person name="Lee H.K."/>
            <person name="Shin S.C."/>
        </authorList>
    </citation>
    <scope>NUCLEOTIDE SEQUENCE [LARGE SCALE GENOMIC DNA]</scope>
    <source>
        <strain evidence="5">PAMC 20958</strain>
    </source>
</reference>
<evidence type="ECO:0000313" key="5">
    <source>
        <dbReference type="EMBL" id="AML51884.1"/>
    </source>
</evidence>
<dbReference type="Pfam" id="PF07804">
    <property type="entry name" value="HipA_C"/>
    <property type="match status" value="1"/>
</dbReference>
<dbReference type="PANTHER" id="PTHR37419">
    <property type="entry name" value="SERINE/THREONINE-PROTEIN KINASE TOXIN HIPA"/>
    <property type="match status" value="1"/>
</dbReference>
<dbReference type="OrthoDB" id="9805913at2"/>
<feature type="domain" description="HipA-like C-terminal" evidence="4">
    <location>
        <begin position="168"/>
        <end position="379"/>
    </location>
</feature>
<evidence type="ECO:0000313" key="6">
    <source>
        <dbReference type="Proteomes" id="UP000070371"/>
    </source>
</evidence>
<dbReference type="PANTHER" id="PTHR37419:SF8">
    <property type="entry name" value="TOXIN YJJJ"/>
    <property type="match status" value="1"/>
</dbReference>
<dbReference type="GO" id="GO:0005829">
    <property type="term" value="C:cytosol"/>
    <property type="evidence" value="ECO:0007669"/>
    <property type="project" value="TreeGrafter"/>
</dbReference>
<dbReference type="AlphaFoldDB" id="A0A126V0R4"/>
<keyword evidence="2" id="KW-0808">Transferase</keyword>
<keyword evidence="3" id="KW-0418">Kinase</keyword>
<gene>
    <name evidence="5" type="ORF">RC74_11970</name>
</gene>
<dbReference type="InterPro" id="IPR052028">
    <property type="entry name" value="HipA_Ser/Thr_kinase"/>
</dbReference>
<dbReference type="GO" id="GO:0004674">
    <property type="term" value="F:protein serine/threonine kinase activity"/>
    <property type="evidence" value="ECO:0007669"/>
    <property type="project" value="TreeGrafter"/>
</dbReference>
<dbReference type="InterPro" id="IPR012893">
    <property type="entry name" value="HipA-like_C"/>
</dbReference>
<dbReference type="EMBL" id="CP014327">
    <property type="protein sequence ID" value="AML51884.1"/>
    <property type="molecule type" value="Genomic_DNA"/>
</dbReference>
<dbReference type="Gene3D" id="1.10.1070.20">
    <property type="match status" value="1"/>
</dbReference>
<accession>A0A126V0R4</accession>
<dbReference type="KEGG" id="hat:RC74_11970"/>
<evidence type="ECO:0000256" key="2">
    <source>
        <dbReference type="ARBA" id="ARBA00022679"/>
    </source>
</evidence>
<name>A0A126V0R4_9RHOB</name>
<evidence type="ECO:0000256" key="3">
    <source>
        <dbReference type="ARBA" id="ARBA00022777"/>
    </source>
</evidence>
<protein>
    <recommendedName>
        <fullName evidence="4">HipA-like C-terminal domain-containing protein</fullName>
    </recommendedName>
</protein>
<keyword evidence="6" id="KW-1185">Reference proteome</keyword>
<organism evidence="5 6">
    <name type="scientific">Falsihalocynthiibacter arcticus</name>
    <dbReference type="NCBI Taxonomy" id="1579316"/>
    <lineage>
        <taxon>Bacteria</taxon>
        <taxon>Pseudomonadati</taxon>
        <taxon>Pseudomonadota</taxon>
        <taxon>Alphaproteobacteria</taxon>
        <taxon>Rhodobacterales</taxon>
        <taxon>Roseobacteraceae</taxon>
        <taxon>Falsihalocynthiibacter</taxon>
    </lineage>
</organism>
<dbReference type="STRING" id="1579316.RC74_11970"/>
<proteinExistence type="inferred from homology"/>
<dbReference type="Proteomes" id="UP000070371">
    <property type="component" value="Chromosome"/>
</dbReference>
<sequence>MPEARVVLGSSMIPVGRLIFESDGRRSHSTFIYDQEWLVNPIGFDLCPSMPRHMIEFHHSAQGRESRKLDILAGPFADTAPDSWGRKLLRKILGEGATEFDFLVASDDTARQGALRFLDHNGDPFLSDLPPVPHLTKIDDLRRVTARFERDPHGAEQEVRELAGAAGSLGGARPKANVIDGNDLWIVKFTSVDDTWPVERMEVATLKLASRVGIRVPEVQLALPASDHPVALIKRFDRRNSGRVPYISARTALGVTGTTSGFYTEIADALRTISVNPEEDMRELWTRMLFGILITNTDDHLKNHGLLYVRNNQWRLSPMFDVNPQPKRHPKLETGISPIHGFDPSVENAIDAAPFFGLNDEAEVLQIVREMSKTLSNEWREALRKHGITGTKLNACAQAFEHDRMEYALSL</sequence>
<evidence type="ECO:0000256" key="1">
    <source>
        <dbReference type="ARBA" id="ARBA00010164"/>
    </source>
</evidence>
<evidence type="ECO:0000259" key="4">
    <source>
        <dbReference type="Pfam" id="PF07804"/>
    </source>
</evidence>
<comment type="similarity">
    <text evidence="1">Belongs to the HipA Ser/Thr kinase family.</text>
</comment>